<dbReference type="InterPro" id="IPR049090">
    <property type="entry name" value="TAF1C_HB"/>
</dbReference>
<keyword evidence="5" id="KW-1185">Reference proteome</keyword>
<protein>
    <submittedName>
        <fullName evidence="4">RNA polymerase I subunit C</fullName>
    </submittedName>
</protein>
<feature type="region of interest" description="Disordered" evidence="1">
    <location>
        <begin position="575"/>
        <end position="612"/>
    </location>
</feature>
<reference evidence="4 5" key="1">
    <citation type="journal article" date="2019" name="Mol. Ecol. Resour.">
        <title>Chromosome-level genome assembly of Triplophysa tibetana, a fish adapted to the harsh high-altitude environment of the Tibetan Plateau.</title>
        <authorList>
            <person name="Yang X."/>
            <person name="Liu H."/>
            <person name="Ma Z."/>
            <person name="Zou Y."/>
            <person name="Zou M."/>
            <person name="Mao Y."/>
            <person name="Li X."/>
            <person name="Wang H."/>
            <person name="Chen T."/>
            <person name="Wang W."/>
            <person name="Yang R."/>
        </authorList>
    </citation>
    <scope>NUCLEOTIDE SEQUENCE [LARGE SCALE GENOMIC DNA]</scope>
    <source>
        <strain evidence="4">TTIB1903HZAU</strain>
        <tissue evidence="4">Muscle</tissue>
    </source>
</reference>
<accession>A0A5A9PD99</accession>
<proteinExistence type="predicted"/>
<feature type="compositionally biased region" description="Polar residues" evidence="1">
    <location>
        <begin position="905"/>
        <end position="915"/>
    </location>
</feature>
<organism evidence="4 5">
    <name type="scientific">Triplophysa tibetana</name>
    <dbReference type="NCBI Taxonomy" id="1572043"/>
    <lineage>
        <taxon>Eukaryota</taxon>
        <taxon>Metazoa</taxon>
        <taxon>Chordata</taxon>
        <taxon>Craniata</taxon>
        <taxon>Vertebrata</taxon>
        <taxon>Euteleostomi</taxon>
        <taxon>Actinopterygii</taxon>
        <taxon>Neopterygii</taxon>
        <taxon>Teleostei</taxon>
        <taxon>Ostariophysi</taxon>
        <taxon>Cypriniformes</taxon>
        <taxon>Nemacheilidae</taxon>
        <taxon>Triplophysa</taxon>
    </lineage>
</organism>
<dbReference type="InterPro" id="IPR038801">
    <property type="entry name" value="TAF1C"/>
</dbReference>
<dbReference type="PANTHER" id="PTHR15319">
    <property type="entry name" value="TATA BOX-BINDING PROTEIN ASSOCIATED FACTOR RNA POLYMERASE I SUBUNIT C"/>
    <property type="match status" value="1"/>
</dbReference>
<dbReference type="EMBL" id="SOYY01000006">
    <property type="protein sequence ID" value="KAA0719772.1"/>
    <property type="molecule type" value="Genomic_DNA"/>
</dbReference>
<evidence type="ECO:0000259" key="3">
    <source>
        <dbReference type="Pfam" id="PF20642"/>
    </source>
</evidence>
<name>A0A5A9PD99_9TELE</name>
<dbReference type="InterPro" id="IPR049087">
    <property type="entry name" value="TAF1C_beta-prop"/>
</dbReference>
<feature type="region of interest" description="Disordered" evidence="1">
    <location>
        <begin position="905"/>
        <end position="924"/>
    </location>
</feature>
<evidence type="ECO:0000313" key="4">
    <source>
        <dbReference type="EMBL" id="KAA0719772.1"/>
    </source>
</evidence>
<dbReference type="Pfam" id="PF20641">
    <property type="entry name" value="TAF1C_beta-prop"/>
    <property type="match status" value="1"/>
</dbReference>
<sequence length="924" mass="104654">MDNTFPDQLFPQFYLDGPSEIKPKHGHGGWGSYGRVFHASADLCDADGVKQQSFESQRTVKGDKWVPVKPAVIPLIPPCEDAKVLYGPLPDPMDFPEHMQYFNQHHCLDAFSTMGRLLKDHWSFACNPPAEVLSSKWVNSFLDGLNYKRCQLSHCWQKIRHTHHLLGDFVSDIPRSLLSELLHEELMSQREQQEFCPDLTGGALGYMSLHQSGGGGEGCLIYPSGAALDTLNFHRVVSEYHDDKPPSFFMDSKPFAFELNGTIRQLSLGKMEDSGNVAVRSDYFCSSWVLGDGRKPHFQEVIRTKERFSCVTVSPHVPDELVVATEQGSAYLWTVRKGLQKFRQEDSNSYLNAKTAWRWCEFSCHPRVMVFADRKEAELTDARNRDCYHTLFRVGKTSGCKMGERVILTKYLSESHANHHLITTQFSAYIMDERFPCVPMLKWDHMMEFQPTFASVLPDTTSNSACKLLLGAPKTQEVMLIQYKGGREHACQTQGPIQKLFSPSESLSHLNLLRPHKRHIAQKRLSVPAAGLAAVQNKDYLSVFQLTETGDLFYQTLHKHQATTDENLTEPIIDTVDKDHSPASETNKEAQESSSRSRGCNSTSSPKPNKDQDFQVAWNKWFQPLFKKAASKKQHLRHQQIKTNGLIDVKVPQAYTQQKVRLKSLKRDLHDVMRKKELILSHRVTQLPPLNVTPVPDPIDPALWQDDLSQRLAAAWDGNWKNWWDDKLGLNREEKIKALRGKRLREKQGRRRRLSLSGSFTTSVSYQDSLFEGSTIESQYLGSDDETLMDSQGMNEDEGTMKMAKMKPALNSVEEPLKSVLRAPQQSAQENLLEVSTMSPRARDLGVLPLVNVTPTNQTSKRTMFDFGSWFGSHTSTLDTEEEVGLSFSQISGASHLSLSSPKISQFRGLSQSSQPKKKSRMGF</sequence>
<evidence type="ECO:0000259" key="2">
    <source>
        <dbReference type="Pfam" id="PF20641"/>
    </source>
</evidence>
<feature type="domain" description="TAF1C helical bundle" evidence="3">
    <location>
        <begin position="522"/>
        <end position="763"/>
    </location>
</feature>
<dbReference type="GO" id="GO:0001650">
    <property type="term" value="C:fibrillar center"/>
    <property type="evidence" value="ECO:0007669"/>
    <property type="project" value="TreeGrafter"/>
</dbReference>
<feature type="domain" description="TAF1C beta-propeller" evidence="2">
    <location>
        <begin position="277"/>
        <end position="413"/>
    </location>
</feature>
<dbReference type="AlphaFoldDB" id="A0A5A9PD99"/>
<dbReference type="GO" id="GO:0001164">
    <property type="term" value="F:RNA polymerase I core promoter sequence-specific DNA binding"/>
    <property type="evidence" value="ECO:0007669"/>
    <property type="project" value="TreeGrafter"/>
</dbReference>
<gene>
    <name evidence="4" type="ORF">E1301_Tti019144</name>
</gene>
<comment type="caution">
    <text evidence="4">The sequence shown here is derived from an EMBL/GenBank/DDBJ whole genome shotgun (WGS) entry which is preliminary data.</text>
</comment>
<dbReference type="Pfam" id="PF20642">
    <property type="entry name" value="TAF1C_HB"/>
    <property type="match status" value="1"/>
</dbReference>
<feature type="compositionally biased region" description="Basic and acidic residues" evidence="1">
    <location>
        <begin position="575"/>
        <end position="591"/>
    </location>
</feature>
<dbReference type="PANTHER" id="PTHR15319:SF1">
    <property type="entry name" value="TATA BOX-BINDING PROTEIN-ASSOCIATED FACTOR RNA POLYMERASE I SUBUNIT C"/>
    <property type="match status" value="1"/>
</dbReference>
<evidence type="ECO:0000256" key="1">
    <source>
        <dbReference type="SAM" id="MobiDB-lite"/>
    </source>
</evidence>
<evidence type="ECO:0000313" key="5">
    <source>
        <dbReference type="Proteomes" id="UP000324632"/>
    </source>
</evidence>
<dbReference type="Proteomes" id="UP000324632">
    <property type="component" value="Chromosome 6"/>
</dbReference>
<feature type="compositionally biased region" description="Low complexity" evidence="1">
    <location>
        <begin position="593"/>
        <end position="605"/>
    </location>
</feature>